<feature type="domain" description="RRM" evidence="4">
    <location>
        <begin position="3"/>
        <end position="77"/>
    </location>
</feature>
<dbReference type="PROSITE" id="PS50102">
    <property type="entry name" value="RRM"/>
    <property type="match status" value="3"/>
</dbReference>
<dbReference type="STRING" id="101091.A0A1C7NFD4"/>
<feature type="domain" description="RRM" evidence="4">
    <location>
        <begin position="78"/>
        <end position="148"/>
    </location>
</feature>
<dbReference type="InParanoid" id="A0A1C7NFD4"/>
<dbReference type="PANTHER" id="PTHR24012">
    <property type="entry name" value="RNA BINDING PROTEIN"/>
    <property type="match status" value="1"/>
</dbReference>
<evidence type="ECO:0000313" key="5">
    <source>
        <dbReference type="EMBL" id="OBZ87823.1"/>
    </source>
</evidence>
<proteinExistence type="predicted"/>
<gene>
    <name evidence="5" type="primary">UBP1C_0</name>
    <name evidence="5" type="ORF">A0J61_04137</name>
</gene>
<dbReference type="Pfam" id="PF16842">
    <property type="entry name" value="RRM_occluded"/>
    <property type="match status" value="1"/>
</dbReference>
<dbReference type="InterPro" id="IPR035979">
    <property type="entry name" value="RBD_domain_sf"/>
</dbReference>
<sequence>MSAILRIDNLDPRVTKDTLRSIIDVLSASHSVYIRQHNNTSFSIVRFSDTQIAEQVKHALDNRNLCGQKISVKWNEPVNIYVSNLSTNITTNVLLNAFQEFHVCHIELLSHGKALLTFLCQEDAEEAVQLMNGQNILSSPIYCHWPMESQTTSSTHSRRSSSNSDISISNMSYEELFAQTPLHNTYICITNLSKKSVSQDIVPHLQQYGSVSDIYMVPDKRRAVVKLDTHANATAAIFALDGTTLARRRARLNWAKKKYIEQAENRHRLSHSIGLFPSILLPPKQTMDQLLNIEHCHITARPPAPAFSSSVTGDFHGWNQFDQTYYSQTY</sequence>
<keyword evidence="1" id="KW-0677">Repeat</keyword>
<evidence type="ECO:0000256" key="3">
    <source>
        <dbReference type="PROSITE-ProRule" id="PRU00176"/>
    </source>
</evidence>
<organism evidence="5 6">
    <name type="scientific">Choanephora cucurbitarum</name>
    <dbReference type="NCBI Taxonomy" id="101091"/>
    <lineage>
        <taxon>Eukaryota</taxon>
        <taxon>Fungi</taxon>
        <taxon>Fungi incertae sedis</taxon>
        <taxon>Mucoromycota</taxon>
        <taxon>Mucoromycotina</taxon>
        <taxon>Mucoromycetes</taxon>
        <taxon>Mucorales</taxon>
        <taxon>Mucorineae</taxon>
        <taxon>Choanephoraceae</taxon>
        <taxon>Choanephoroideae</taxon>
        <taxon>Choanephora</taxon>
    </lineage>
</organism>
<keyword evidence="2 3" id="KW-0694">RNA-binding</keyword>
<dbReference type="Proteomes" id="UP000093000">
    <property type="component" value="Unassembled WGS sequence"/>
</dbReference>
<reference evidence="5 6" key="1">
    <citation type="submission" date="2016-03" db="EMBL/GenBank/DDBJ databases">
        <title>Choanephora cucurbitarum.</title>
        <authorList>
            <person name="Min B."/>
            <person name="Park H."/>
            <person name="Park J.-H."/>
            <person name="Shin H.-D."/>
            <person name="Choi I.-G."/>
        </authorList>
    </citation>
    <scope>NUCLEOTIDE SEQUENCE [LARGE SCALE GENOMIC DNA]</scope>
    <source>
        <strain evidence="5 6">KUS-F28377</strain>
    </source>
</reference>
<dbReference type="GO" id="GO:0003723">
    <property type="term" value="F:RNA binding"/>
    <property type="evidence" value="ECO:0007669"/>
    <property type="project" value="UniProtKB-UniRule"/>
</dbReference>
<comment type="caution">
    <text evidence="5">The sequence shown here is derived from an EMBL/GenBank/DDBJ whole genome shotgun (WGS) entry which is preliminary data.</text>
</comment>
<dbReference type="InterPro" id="IPR000504">
    <property type="entry name" value="RRM_dom"/>
</dbReference>
<evidence type="ECO:0000256" key="2">
    <source>
        <dbReference type="ARBA" id="ARBA00022884"/>
    </source>
</evidence>
<protein>
    <submittedName>
        <fullName evidence="5">Oligouridylate-binding protein 1C</fullName>
    </submittedName>
</protein>
<accession>A0A1C7NFD4</accession>
<evidence type="ECO:0000256" key="1">
    <source>
        <dbReference type="ARBA" id="ARBA00022737"/>
    </source>
</evidence>
<evidence type="ECO:0000259" key="4">
    <source>
        <dbReference type="PROSITE" id="PS50102"/>
    </source>
</evidence>
<dbReference type="InterPro" id="IPR031766">
    <property type="entry name" value="RRM_occluded"/>
</dbReference>
<dbReference type="AlphaFoldDB" id="A0A1C7NFD4"/>
<dbReference type="OrthoDB" id="8093034at2759"/>
<dbReference type="SMART" id="SM00360">
    <property type="entry name" value="RRM"/>
    <property type="match status" value="3"/>
</dbReference>
<name>A0A1C7NFD4_9FUNG</name>
<feature type="domain" description="RRM" evidence="4">
    <location>
        <begin position="185"/>
        <end position="257"/>
    </location>
</feature>
<keyword evidence="6" id="KW-1185">Reference proteome</keyword>
<dbReference type="EMBL" id="LUGH01000195">
    <property type="protein sequence ID" value="OBZ87823.1"/>
    <property type="molecule type" value="Genomic_DNA"/>
</dbReference>
<dbReference type="InterPro" id="IPR012677">
    <property type="entry name" value="Nucleotide-bd_a/b_plait_sf"/>
</dbReference>
<dbReference type="SUPFAM" id="SSF54928">
    <property type="entry name" value="RNA-binding domain, RBD"/>
    <property type="match status" value="2"/>
</dbReference>
<evidence type="ECO:0000313" key="6">
    <source>
        <dbReference type="Proteomes" id="UP000093000"/>
    </source>
</evidence>
<dbReference type="Pfam" id="PF00076">
    <property type="entry name" value="RRM_1"/>
    <property type="match status" value="1"/>
</dbReference>
<dbReference type="Gene3D" id="3.30.70.330">
    <property type="match status" value="3"/>
</dbReference>